<evidence type="ECO:0000256" key="5">
    <source>
        <dbReference type="SAM" id="Phobius"/>
    </source>
</evidence>
<keyword evidence="8" id="KW-1185">Reference proteome</keyword>
<evidence type="ECO:0000259" key="6">
    <source>
        <dbReference type="Pfam" id="PF02656"/>
    </source>
</evidence>
<evidence type="ECO:0000313" key="7">
    <source>
        <dbReference type="EMBL" id="WTY35447.1"/>
    </source>
</evidence>
<evidence type="ECO:0000256" key="1">
    <source>
        <dbReference type="ARBA" id="ARBA00004127"/>
    </source>
</evidence>
<feature type="transmembrane region" description="Helical" evidence="5">
    <location>
        <begin position="76"/>
        <end position="97"/>
    </location>
</feature>
<dbReference type="InterPro" id="IPR003807">
    <property type="entry name" value="DUF202"/>
</dbReference>
<feature type="transmembrane region" description="Helical" evidence="5">
    <location>
        <begin position="45"/>
        <end position="64"/>
    </location>
</feature>
<name>A0ABZ1N6K7_9NOCA</name>
<evidence type="ECO:0000313" key="8">
    <source>
        <dbReference type="Proteomes" id="UP001621418"/>
    </source>
</evidence>
<keyword evidence="3 5" id="KW-1133">Transmembrane helix</keyword>
<reference evidence="7 8" key="1">
    <citation type="submission" date="2022-10" db="EMBL/GenBank/DDBJ databases">
        <title>The complete genomes of actinobacterial strains from the NBC collection.</title>
        <authorList>
            <person name="Joergensen T.S."/>
            <person name="Alvarez Arevalo M."/>
            <person name="Sterndorff E.B."/>
            <person name="Faurdal D."/>
            <person name="Vuksanovic O."/>
            <person name="Mourched A.-S."/>
            <person name="Charusanti P."/>
            <person name="Shaw S."/>
            <person name="Blin K."/>
            <person name="Weber T."/>
        </authorList>
    </citation>
    <scope>NUCLEOTIDE SEQUENCE [LARGE SCALE GENOMIC DNA]</scope>
    <source>
        <strain evidence="7 8">NBC_01413</strain>
    </source>
</reference>
<feature type="domain" description="DUF202" evidence="6">
    <location>
        <begin position="4"/>
        <end position="67"/>
    </location>
</feature>
<dbReference type="Pfam" id="PF02656">
    <property type="entry name" value="DUF202"/>
    <property type="match status" value="1"/>
</dbReference>
<evidence type="ECO:0000256" key="2">
    <source>
        <dbReference type="ARBA" id="ARBA00022692"/>
    </source>
</evidence>
<sequence>MTAPTLAMERTALAWRRTSLGAAACALLLVHEATTDGRPTWVLPLAAAVVALILAVVGWCRGRALDRGRVGAGHRFVGTTALAVATVSLIAAIAVLLNG</sequence>
<dbReference type="EMBL" id="CP109527">
    <property type="protein sequence ID" value="WTY35447.1"/>
    <property type="molecule type" value="Genomic_DNA"/>
</dbReference>
<dbReference type="RefSeq" id="WP_357361821.1">
    <property type="nucleotide sequence ID" value="NZ_CP109527.1"/>
</dbReference>
<protein>
    <submittedName>
        <fullName evidence="7">DUF202 domain-containing protein</fullName>
    </submittedName>
</protein>
<evidence type="ECO:0000256" key="4">
    <source>
        <dbReference type="ARBA" id="ARBA00023136"/>
    </source>
</evidence>
<keyword evidence="2 5" id="KW-0812">Transmembrane</keyword>
<proteinExistence type="predicted"/>
<comment type="subcellular location">
    <subcellularLocation>
        <location evidence="1">Endomembrane system</location>
        <topology evidence="1">Multi-pass membrane protein</topology>
    </subcellularLocation>
</comment>
<evidence type="ECO:0000256" key="3">
    <source>
        <dbReference type="ARBA" id="ARBA00022989"/>
    </source>
</evidence>
<accession>A0ABZ1N6K7</accession>
<gene>
    <name evidence="7" type="ORF">OG308_29915</name>
</gene>
<keyword evidence="4 5" id="KW-0472">Membrane</keyword>
<organism evidence="7 8">
    <name type="scientific">Nocardia salmonicida</name>
    <dbReference type="NCBI Taxonomy" id="53431"/>
    <lineage>
        <taxon>Bacteria</taxon>
        <taxon>Bacillati</taxon>
        <taxon>Actinomycetota</taxon>
        <taxon>Actinomycetes</taxon>
        <taxon>Mycobacteriales</taxon>
        <taxon>Nocardiaceae</taxon>
        <taxon>Nocardia</taxon>
    </lineage>
</organism>
<dbReference type="Proteomes" id="UP001621418">
    <property type="component" value="Chromosome"/>
</dbReference>